<name>A0ABM0T890_CAMSA</name>
<dbReference type="RefSeq" id="XP_010422361.1">
    <property type="nucleotide sequence ID" value="XM_010424059.2"/>
</dbReference>
<evidence type="ECO:0000313" key="2">
    <source>
        <dbReference type="RefSeq" id="XP_010422361.1"/>
    </source>
</evidence>
<dbReference type="GeneID" id="104707663"/>
<protein>
    <submittedName>
        <fullName evidence="2">Uncharacterized protein LOC104707663</fullName>
    </submittedName>
</protein>
<evidence type="ECO:0000313" key="1">
    <source>
        <dbReference type="Proteomes" id="UP000694864"/>
    </source>
</evidence>
<proteinExistence type="predicted"/>
<reference evidence="1" key="1">
    <citation type="journal article" date="2014" name="Nat. Commun.">
        <title>The emerging biofuel crop Camelina sativa retains a highly undifferentiated hexaploid genome structure.</title>
        <authorList>
            <person name="Kagale S."/>
            <person name="Koh C."/>
            <person name="Nixon J."/>
            <person name="Bollina V."/>
            <person name="Clarke W.E."/>
            <person name="Tuteja R."/>
            <person name="Spillane C."/>
            <person name="Robinson S.J."/>
            <person name="Links M.G."/>
            <person name="Clarke C."/>
            <person name="Higgins E.E."/>
            <person name="Huebert T."/>
            <person name="Sharpe A.G."/>
            <person name="Parkin I.A."/>
        </authorList>
    </citation>
    <scope>NUCLEOTIDE SEQUENCE [LARGE SCALE GENOMIC DNA]</scope>
    <source>
        <strain evidence="1">cv. DH55</strain>
    </source>
</reference>
<dbReference type="Proteomes" id="UP000694864">
    <property type="component" value="Chromosome 8"/>
</dbReference>
<keyword evidence="1" id="KW-1185">Reference proteome</keyword>
<sequence length="150" mass="17230">MMEGRRIIANSRPCGGRSVVAKKRSCPMDSSTAVKSSTPRNLASYGSSFLNQHHSREILRHASRDAWCRQQPSCCFVKQPCVSSLTHFTFQRFASIAHKDVRCLMRICSTTRNLCMKPVGECAQPNYKTPRRRIRSNRVQMKELRNLQNR</sequence>
<accession>A0ABM0T890</accession>
<reference evidence="2" key="2">
    <citation type="submission" date="2025-08" db="UniProtKB">
        <authorList>
            <consortium name="RefSeq"/>
        </authorList>
    </citation>
    <scope>IDENTIFICATION</scope>
    <source>
        <tissue evidence="2">Leaf</tissue>
    </source>
</reference>
<organism evidence="1 2">
    <name type="scientific">Camelina sativa</name>
    <name type="common">False flax</name>
    <name type="synonym">Myagrum sativum</name>
    <dbReference type="NCBI Taxonomy" id="90675"/>
    <lineage>
        <taxon>Eukaryota</taxon>
        <taxon>Viridiplantae</taxon>
        <taxon>Streptophyta</taxon>
        <taxon>Embryophyta</taxon>
        <taxon>Tracheophyta</taxon>
        <taxon>Spermatophyta</taxon>
        <taxon>Magnoliopsida</taxon>
        <taxon>eudicotyledons</taxon>
        <taxon>Gunneridae</taxon>
        <taxon>Pentapetalae</taxon>
        <taxon>rosids</taxon>
        <taxon>malvids</taxon>
        <taxon>Brassicales</taxon>
        <taxon>Brassicaceae</taxon>
        <taxon>Camelineae</taxon>
        <taxon>Camelina</taxon>
    </lineage>
</organism>
<gene>
    <name evidence="2" type="primary">LOC104707663</name>
</gene>